<reference evidence="4 5" key="1">
    <citation type="journal article" date="2021" name="Syst. Appl. Microbiol.">
        <title>Pseudomonas lalucatii sp. nov. isolated from Vallgornera, a karstic cave in Mallorca, Western Mediterranean.</title>
        <authorList>
            <person name="Busquets A."/>
            <person name="Mulet M."/>
            <person name="Gomila M."/>
            <person name="Garcia-Valdes E."/>
        </authorList>
    </citation>
    <scope>NUCLEOTIDE SEQUENCE [LARGE SCALE GENOMIC DNA]</scope>
    <source>
        <strain evidence="4 5">R1b54</strain>
    </source>
</reference>
<comment type="similarity">
    <text evidence="1">Belongs to the short-chain dehydrogenases/reductases (SDR) family.</text>
</comment>
<gene>
    <name evidence="4" type="ORF">I0D00_16355</name>
</gene>
<dbReference type="InterPro" id="IPR002347">
    <property type="entry name" value="SDR_fam"/>
</dbReference>
<dbReference type="NCBIfam" id="NF005559">
    <property type="entry name" value="PRK07231.1"/>
    <property type="match status" value="1"/>
</dbReference>
<dbReference type="PRINTS" id="PR00080">
    <property type="entry name" value="SDRFAMILY"/>
</dbReference>
<dbReference type="RefSeq" id="WP_213640887.1">
    <property type="nucleotide sequence ID" value="NZ_JADPMV010000002.1"/>
</dbReference>
<dbReference type="PROSITE" id="PS00061">
    <property type="entry name" value="ADH_SHORT"/>
    <property type="match status" value="1"/>
</dbReference>
<protein>
    <submittedName>
        <fullName evidence="4">SDR family oxidoreductase</fullName>
    </submittedName>
</protein>
<dbReference type="SUPFAM" id="SSF51735">
    <property type="entry name" value="NAD(P)-binding Rossmann-fold domains"/>
    <property type="match status" value="1"/>
</dbReference>
<proteinExistence type="inferred from homology"/>
<dbReference type="Proteomes" id="UP001196601">
    <property type="component" value="Unassembled WGS sequence"/>
</dbReference>
<dbReference type="PRINTS" id="PR00081">
    <property type="entry name" value="GDHRDH"/>
</dbReference>
<dbReference type="PANTHER" id="PTHR43639:SF1">
    <property type="entry name" value="SHORT-CHAIN DEHYDROGENASE_REDUCTASE FAMILY PROTEIN"/>
    <property type="match status" value="1"/>
</dbReference>
<evidence type="ECO:0000256" key="1">
    <source>
        <dbReference type="ARBA" id="ARBA00006484"/>
    </source>
</evidence>
<accession>A0ABS5Q4K6</accession>
<dbReference type="Gene3D" id="3.40.50.720">
    <property type="entry name" value="NAD(P)-binding Rossmann-like Domain"/>
    <property type="match status" value="1"/>
</dbReference>
<dbReference type="EMBL" id="JADPMV010000002">
    <property type="protein sequence ID" value="MBS7663500.1"/>
    <property type="molecule type" value="Genomic_DNA"/>
</dbReference>
<dbReference type="Pfam" id="PF13561">
    <property type="entry name" value="adh_short_C2"/>
    <property type="match status" value="1"/>
</dbReference>
<sequence length="255" mass="26633">MKFVGKVTLITGAAGGVGQALALLFAREGGRLMLSDRDEAGCAAIADKARGLGAEVAYLAGDLRQKSYCEALVSAAVEAFGGLDIVLNNAGIIPRGTIEETSDEMWFDAMGVNLNAVFYICRAAIPHMKGRKGAAIVNTSSVWGVYPGPGHVAYCTSKGAVAALSKNLGRDCAPLGIRVNAVCPHEINTPMIRTGFARRGLDPDQAVEELNRSVPLGRIAEPEDIADVIAFLASDEARYIAGETLEVTGAKPVSG</sequence>
<dbReference type="SMART" id="SM00822">
    <property type="entry name" value="PKS_KR"/>
    <property type="match status" value="1"/>
</dbReference>
<evidence type="ECO:0000313" key="5">
    <source>
        <dbReference type="Proteomes" id="UP001196601"/>
    </source>
</evidence>
<evidence type="ECO:0000256" key="2">
    <source>
        <dbReference type="ARBA" id="ARBA00023002"/>
    </source>
</evidence>
<keyword evidence="2" id="KW-0560">Oxidoreductase</keyword>
<keyword evidence="5" id="KW-1185">Reference proteome</keyword>
<evidence type="ECO:0000313" key="4">
    <source>
        <dbReference type="EMBL" id="MBS7663500.1"/>
    </source>
</evidence>
<organism evidence="4 5">
    <name type="scientific">Pseudomonas lalucatii</name>
    <dbReference type="NCBI Taxonomy" id="1424203"/>
    <lineage>
        <taxon>Bacteria</taxon>
        <taxon>Pseudomonadati</taxon>
        <taxon>Pseudomonadota</taxon>
        <taxon>Gammaproteobacteria</taxon>
        <taxon>Pseudomonadales</taxon>
        <taxon>Pseudomonadaceae</taxon>
        <taxon>Pseudomonas</taxon>
    </lineage>
</organism>
<dbReference type="InterPro" id="IPR057326">
    <property type="entry name" value="KR_dom"/>
</dbReference>
<dbReference type="CDD" id="cd05233">
    <property type="entry name" value="SDR_c"/>
    <property type="match status" value="1"/>
</dbReference>
<evidence type="ECO:0000259" key="3">
    <source>
        <dbReference type="SMART" id="SM00822"/>
    </source>
</evidence>
<dbReference type="InterPro" id="IPR020904">
    <property type="entry name" value="Sc_DH/Rdtase_CS"/>
</dbReference>
<dbReference type="PANTHER" id="PTHR43639">
    <property type="entry name" value="OXIDOREDUCTASE, SHORT-CHAIN DEHYDROGENASE/REDUCTASE FAMILY (AFU_ORTHOLOGUE AFUA_5G02870)"/>
    <property type="match status" value="1"/>
</dbReference>
<comment type="caution">
    <text evidence="4">The sequence shown here is derived from an EMBL/GenBank/DDBJ whole genome shotgun (WGS) entry which is preliminary data.</text>
</comment>
<feature type="domain" description="Ketoreductase" evidence="3">
    <location>
        <begin position="6"/>
        <end position="185"/>
    </location>
</feature>
<dbReference type="InterPro" id="IPR036291">
    <property type="entry name" value="NAD(P)-bd_dom_sf"/>
</dbReference>
<name>A0ABS5Q4K6_9PSED</name>